<accession>A0ABU1D2U1</accession>
<evidence type="ECO:0000256" key="1">
    <source>
        <dbReference type="SAM" id="MobiDB-lite"/>
    </source>
</evidence>
<dbReference type="EMBL" id="JAUZQE010000003">
    <property type="protein sequence ID" value="MDR4124753.1"/>
    <property type="molecule type" value="Genomic_DNA"/>
</dbReference>
<organism evidence="2 3">
    <name type="scientific">Yanghanlia caeni</name>
    <dbReference type="NCBI Taxonomy" id="3064283"/>
    <lineage>
        <taxon>Bacteria</taxon>
        <taxon>Pseudomonadati</taxon>
        <taxon>Pseudomonadota</taxon>
        <taxon>Betaproteobacteria</taxon>
        <taxon>Burkholderiales</taxon>
        <taxon>Alcaligenaceae</taxon>
        <taxon>Yanghanlia</taxon>
    </lineage>
</organism>
<feature type="region of interest" description="Disordered" evidence="1">
    <location>
        <begin position="1"/>
        <end position="120"/>
    </location>
</feature>
<feature type="compositionally biased region" description="Basic and acidic residues" evidence="1">
    <location>
        <begin position="80"/>
        <end position="112"/>
    </location>
</feature>
<reference evidence="2 3" key="1">
    <citation type="submission" date="2023-08" db="EMBL/GenBank/DDBJ databases">
        <title>Alcaligenaceae gen. nov., a novel taxon isolated from the sludge of Yixing Pesticide Factory.</title>
        <authorList>
            <person name="Ruan L."/>
        </authorList>
    </citation>
    <scope>NUCLEOTIDE SEQUENCE [LARGE SCALE GENOMIC DNA]</scope>
    <source>
        <strain evidence="2 3">LG-2</strain>
    </source>
</reference>
<sequence>MSRKDIDDRGDPGLGKRAEKKPGPMDDQRDPAQTVPHMPRHWQAPGTRGESADQAPPSPDKREVARGNQYGEAGRAASRQLHESLTEHGEKAAPQRRDNEQLPKRPGERSDDLPTPDEDS</sequence>
<name>A0ABU1D2U1_9BURK</name>
<protein>
    <submittedName>
        <fullName evidence="2">Uncharacterized protein</fullName>
    </submittedName>
</protein>
<gene>
    <name evidence="2" type="ORF">Q8947_01990</name>
</gene>
<feature type="compositionally biased region" description="Basic and acidic residues" evidence="1">
    <location>
        <begin position="1"/>
        <end position="30"/>
    </location>
</feature>
<dbReference type="Proteomes" id="UP001232156">
    <property type="component" value="Unassembled WGS sequence"/>
</dbReference>
<proteinExistence type="predicted"/>
<comment type="caution">
    <text evidence="2">The sequence shown here is derived from an EMBL/GenBank/DDBJ whole genome shotgun (WGS) entry which is preliminary data.</text>
</comment>
<keyword evidence="3" id="KW-1185">Reference proteome</keyword>
<evidence type="ECO:0000313" key="3">
    <source>
        <dbReference type="Proteomes" id="UP001232156"/>
    </source>
</evidence>
<dbReference type="RefSeq" id="WP_347286326.1">
    <property type="nucleotide sequence ID" value="NZ_JAUZQE010000003.1"/>
</dbReference>
<evidence type="ECO:0000313" key="2">
    <source>
        <dbReference type="EMBL" id="MDR4124753.1"/>
    </source>
</evidence>